<organism evidence="1 2">
    <name type="scientific">Arboricoccus pini</name>
    <dbReference type="NCBI Taxonomy" id="1963835"/>
    <lineage>
        <taxon>Bacteria</taxon>
        <taxon>Pseudomonadati</taxon>
        <taxon>Pseudomonadota</taxon>
        <taxon>Alphaproteobacteria</taxon>
        <taxon>Geminicoccales</taxon>
        <taxon>Geminicoccaceae</taxon>
        <taxon>Arboricoccus</taxon>
    </lineage>
</organism>
<proteinExistence type="predicted"/>
<dbReference type="Proteomes" id="UP000197065">
    <property type="component" value="Unassembled WGS sequence"/>
</dbReference>
<accession>A0A212RWM4</accession>
<name>A0A212RWM4_9PROT</name>
<protein>
    <submittedName>
        <fullName evidence="1">Uncharacterized protein</fullName>
    </submittedName>
</protein>
<evidence type="ECO:0000313" key="1">
    <source>
        <dbReference type="EMBL" id="SNB77117.1"/>
    </source>
</evidence>
<reference evidence="1 2" key="1">
    <citation type="submission" date="2017-06" db="EMBL/GenBank/DDBJ databases">
        <authorList>
            <person name="Kim H.J."/>
            <person name="Triplett B.A."/>
        </authorList>
    </citation>
    <scope>NUCLEOTIDE SEQUENCE [LARGE SCALE GENOMIC DNA]</scope>
    <source>
        <strain evidence="1 2">B29T1</strain>
    </source>
</reference>
<dbReference type="EMBL" id="FYEH01000016">
    <property type="protein sequence ID" value="SNB77117.1"/>
    <property type="molecule type" value="Genomic_DNA"/>
</dbReference>
<dbReference type="AlphaFoldDB" id="A0A212RWM4"/>
<sequence>MTGLTEVFALVVTHAAGQQVLGIVSGICPRAAEVS</sequence>
<evidence type="ECO:0000313" key="2">
    <source>
        <dbReference type="Proteomes" id="UP000197065"/>
    </source>
</evidence>
<gene>
    <name evidence="1" type="ORF">SAMN07250955_11627</name>
</gene>
<keyword evidence="2" id="KW-1185">Reference proteome</keyword>